<name>A0A5C7B431_9FLAO</name>
<comment type="subunit">
    <text evidence="9">Monomer.</text>
</comment>
<dbReference type="HAMAP" id="MF_00123">
    <property type="entry name" value="Arg_tRNA_synth"/>
    <property type="match status" value="1"/>
</dbReference>
<proteinExistence type="inferred from homology"/>
<dbReference type="PRINTS" id="PR01038">
    <property type="entry name" value="TRNASYNTHARG"/>
</dbReference>
<dbReference type="InterPro" id="IPR035684">
    <property type="entry name" value="ArgRS_core"/>
</dbReference>
<dbReference type="FunFam" id="1.10.730.10:FF:000006">
    <property type="entry name" value="Arginyl-tRNA synthetase 2, mitochondrial"/>
    <property type="match status" value="1"/>
</dbReference>
<keyword evidence="6 9" id="KW-0648">Protein biosynthesis</keyword>
<dbReference type="Pfam" id="PF00750">
    <property type="entry name" value="tRNA-synt_1d"/>
    <property type="match status" value="1"/>
</dbReference>
<dbReference type="InterPro" id="IPR036695">
    <property type="entry name" value="Arg-tRNA-synth_N_sf"/>
</dbReference>
<sequence>MNLQEILSHNVKQAIKAVFNAELQSVEFQATRKEFAGDITVVVFPMLRVVKGNPVQIGEQIGQYLVAHVDEVKAFNVVKGFLNIEIEDAYYINFFNGIKDDSRYGFIAPNSEQKAVMVEYSSPNTNKPLHLGHVRNVILGYSVSEILKASGKKVYKTQIINDRGIHICKSMLAWKRFGNGETPKSSGLKGDKLVGNYYVKFDKEYKSEIQQLISEGQTEEDAKKNAPIILDAQQMLLKWEAGDDEVVALWKMMNSWVYDGFETTYKSIGVDFDKLYYESQTYLLGKEFVAEGLKTGVFIEKEDGSVWCDLTEDGLDEKIVLRSDGTAVYMTQDIGTAIQRVKDFPDVGGMVYTVGNEQEYHFQVLFLIIKKLGFDWADSLYHLSYGMVDLPSGKMKSREGTVVDADDLVDEMAQTAGEISEELGKLDGYSLEEKQDLYKTIGLGALKYFILKVDPRKRILFDPKESIDFQGNTGPFIQYTYARIQSILRKSNIDASVTLSTDEVSLHEKERELIKQLAVFPEVIQNAADHYSPALIANYTYELVKGFNSFYQNVSILGADTDTEKVFRVQLAQSVANVIKNAFGLLGIHVPERM</sequence>
<evidence type="ECO:0000256" key="10">
    <source>
        <dbReference type="RuleBase" id="RU363038"/>
    </source>
</evidence>
<evidence type="ECO:0000256" key="4">
    <source>
        <dbReference type="ARBA" id="ARBA00022741"/>
    </source>
</evidence>
<evidence type="ECO:0000256" key="8">
    <source>
        <dbReference type="ARBA" id="ARBA00049339"/>
    </source>
</evidence>
<evidence type="ECO:0000259" key="11">
    <source>
        <dbReference type="SMART" id="SM00836"/>
    </source>
</evidence>
<dbReference type="InterPro" id="IPR008909">
    <property type="entry name" value="DALR_anticod-bd"/>
</dbReference>
<comment type="subcellular location">
    <subcellularLocation>
        <location evidence="9">Cytoplasm</location>
    </subcellularLocation>
</comment>
<protein>
    <recommendedName>
        <fullName evidence="9">Arginine--tRNA ligase</fullName>
        <ecNumber evidence="9">6.1.1.19</ecNumber>
    </recommendedName>
    <alternativeName>
        <fullName evidence="9">Arginyl-tRNA synthetase</fullName>
        <shortName evidence="9">ArgRS</shortName>
    </alternativeName>
</protein>
<keyword evidence="4 9" id="KW-0547">Nucleotide-binding</keyword>
<dbReference type="Gene3D" id="3.40.50.620">
    <property type="entry name" value="HUPs"/>
    <property type="match status" value="1"/>
</dbReference>
<dbReference type="Pfam" id="PF05746">
    <property type="entry name" value="DALR_1"/>
    <property type="match status" value="1"/>
</dbReference>
<dbReference type="InterPro" id="IPR009080">
    <property type="entry name" value="tRNAsynth_Ia_anticodon-bd"/>
</dbReference>
<dbReference type="OrthoDB" id="9805987at2"/>
<feature type="domain" description="DALR anticodon binding" evidence="11">
    <location>
        <begin position="477"/>
        <end position="594"/>
    </location>
</feature>
<keyword evidence="14" id="KW-1185">Reference proteome</keyword>
<dbReference type="SUPFAM" id="SSF47323">
    <property type="entry name" value="Anticodon-binding domain of a subclass of class I aminoacyl-tRNA synthetases"/>
    <property type="match status" value="1"/>
</dbReference>
<dbReference type="FunFam" id="3.40.50.620:FF:000125">
    <property type="entry name" value="Arginine--tRNA ligase"/>
    <property type="match status" value="1"/>
</dbReference>
<comment type="caution">
    <text evidence="13">The sequence shown here is derived from an EMBL/GenBank/DDBJ whole genome shotgun (WGS) entry which is preliminary data.</text>
</comment>
<dbReference type="SMART" id="SM00836">
    <property type="entry name" value="DALR_1"/>
    <property type="match status" value="1"/>
</dbReference>
<dbReference type="GO" id="GO:0006420">
    <property type="term" value="P:arginyl-tRNA aminoacylation"/>
    <property type="evidence" value="ECO:0007669"/>
    <property type="project" value="UniProtKB-UniRule"/>
</dbReference>
<dbReference type="PANTHER" id="PTHR11956:SF5">
    <property type="entry name" value="ARGININE--TRNA LIGASE, CYTOPLASMIC"/>
    <property type="match status" value="1"/>
</dbReference>
<dbReference type="EMBL" id="VOSB01000020">
    <property type="protein sequence ID" value="TXE16164.1"/>
    <property type="molecule type" value="Genomic_DNA"/>
</dbReference>
<dbReference type="Gene3D" id="1.10.730.10">
    <property type="entry name" value="Isoleucyl-tRNA Synthetase, Domain 1"/>
    <property type="match status" value="1"/>
</dbReference>
<evidence type="ECO:0000256" key="1">
    <source>
        <dbReference type="ARBA" id="ARBA00005594"/>
    </source>
</evidence>
<dbReference type="SMART" id="SM01016">
    <property type="entry name" value="Arg_tRNA_synt_N"/>
    <property type="match status" value="1"/>
</dbReference>
<evidence type="ECO:0000256" key="9">
    <source>
        <dbReference type="HAMAP-Rule" id="MF_00123"/>
    </source>
</evidence>
<dbReference type="SUPFAM" id="SSF55190">
    <property type="entry name" value="Arginyl-tRNA synthetase (ArgRS), N-terminal 'additional' domain"/>
    <property type="match status" value="1"/>
</dbReference>
<comment type="similarity">
    <text evidence="1 9 10">Belongs to the class-I aminoacyl-tRNA synthetase family.</text>
</comment>
<dbReference type="AlphaFoldDB" id="A0A5C7B431"/>
<accession>A0A5C7B431</accession>
<dbReference type="STRING" id="1123037.GCA_000425305_01138"/>
<dbReference type="InterPro" id="IPR005148">
    <property type="entry name" value="Arg-tRNA-synth_N"/>
</dbReference>
<evidence type="ECO:0000313" key="14">
    <source>
        <dbReference type="Proteomes" id="UP000321938"/>
    </source>
</evidence>
<keyword evidence="7 9" id="KW-0030">Aminoacyl-tRNA synthetase</keyword>
<dbReference type="InterPro" id="IPR001278">
    <property type="entry name" value="Arg-tRNA-ligase"/>
</dbReference>
<gene>
    <name evidence="9" type="primary">argS</name>
    <name evidence="13" type="ORF">ES692_13610</name>
</gene>
<dbReference type="InterPro" id="IPR014729">
    <property type="entry name" value="Rossmann-like_a/b/a_fold"/>
</dbReference>
<dbReference type="PROSITE" id="PS00178">
    <property type="entry name" value="AA_TRNA_LIGASE_I"/>
    <property type="match status" value="1"/>
</dbReference>
<evidence type="ECO:0000256" key="7">
    <source>
        <dbReference type="ARBA" id="ARBA00023146"/>
    </source>
</evidence>
<evidence type="ECO:0000256" key="3">
    <source>
        <dbReference type="ARBA" id="ARBA00022598"/>
    </source>
</evidence>
<evidence type="ECO:0000256" key="5">
    <source>
        <dbReference type="ARBA" id="ARBA00022840"/>
    </source>
</evidence>
<keyword evidence="2 9" id="KW-0963">Cytoplasm</keyword>
<comment type="catalytic activity">
    <reaction evidence="8 9">
        <text>tRNA(Arg) + L-arginine + ATP = L-arginyl-tRNA(Arg) + AMP + diphosphate</text>
        <dbReference type="Rhea" id="RHEA:20301"/>
        <dbReference type="Rhea" id="RHEA-COMP:9658"/>
        <dbReference type="Rhea" id="RHEA-COMP:9673"/>
        <dbReference type="ChEBI" id="CHEBI:30616"/>
        <dbReference type="ChEBI" id="CHEBI:32682"/>
        <dbReference type="ChEBI" id="CHEBI:33019"/>
        <dbReference type="ChEBI" id="CHEBI:78442"/>
        <dbReference type="ChEBI" id="CHEBI:78513"/>
        <dbReference type="ChEBI" id="CHEBI:456215"/>
        <dbReference type="EC" id="6.1.1.19"/>
    </reaction>
</comment>
<keyword evidence="3 9" id="KW-0436">Ligase</keyword>
<dbReference type="RefSeq" id="WP_028871153.1">
    <property type="nucleotide sequence ID" value="NZ_VOSB01000020.1"/>
</dbReference>
<dbReference type="GO" id="GO:0005737">
    <property type="term" value="C:cytoplasm"/>
    <property type="evidence" value="ECO:0007669"/>
    <property type="project" value="UniProtKB-SubCell"/>
</dbReference>
<dbReference type="SUPFAM" id="SSF52374">
    <property type="entry name" value="Nucleotidylyl transferase"/>
    <property type="match status" value="1"/>
</dbReference>
<dbReference type="GO" id="GO:0004814">
    <property type="term" value="F:arginine-tRNA ligase activity"/>
    <property type="evidence" value="ECO:0007669"/>
    <property type="project" value="UniProtKB-UniRule"/>
</dbReference>
<reference evidence="13 14" key="1">
    <citation type="submission" date="2019-08" db="EMBL/GenBank/DDBJ databases">
        <title>Genome of Psychroserpens burtonensis ACAM 167.</title>
        <authorList>
            <person name="Bowman J.P."/>
        </authorList>
    </citation>
    <scope>NUCLEOTIDE SEQUENCE [LARGE SCALE GENOMIC DNA]</scope>
    <source>
        <strain evidence="13 14">ACAM 167</strain>
    </source>
</reference>
<dbReference type="EC" id="6.1.1.19" evidence="9"/>
<dbReference type="Gene3D" id="3.30.1360.70">
    <property type="entry name" value="Arginyl tRNA synthetase N-terminal domain"/>
    <property type="match status" value="1"/>
</dbReference>
<evidence type="ECO:0000256" key="2">
    <source>
        <dbReference type="ARBA" id="ARBA00022490"/>
    </source>
</evidence>
<dbReference type="Pfam" id="PF03485">
    <property type="entry name" value="Arg_tRNA_synt_N"/>
    <property type="match status" value="1"/>
</dbReference>
<feature type="short sequence motif" description="'HIGH' region" evidence="9">
    <location>
        <begin position="123"/>
        <end position="133"/>
    </location>
</feature>
<dbReference type="PANTHER" id="PTHR11956">
    <property type="entry name" value="ARGINYL-TRNA SYNTHETASE"/>
    <property type="match status" value="1"/>
</dbReference>
<organism evidence="13 14">
    <name type="scientific">Psychroserpens burtonensis</name>
    <dbReference type="NCBI Taxonomy" id="49278"/>
    <lineage>
        <taxon>Bacteria</taxon>
        <taxon>Pseudomonadati</taxon>
        <taxon>Bacteroidota</taxon>
        <taxon>Flavobacteriia</taxon>
        <taxon>Flavobacteriales</taxon>
        <taxon>Flavobacteriaceae</taxon>
        <taxon>Psychroserpens</taxon>
    </lineage>
</organism>
<feature type="domain" description="Arginyl tRNA synthetase N-terminal" evidence="12">
    <location>
        <begin position="5"/>
        <end position="86"/>
    </location>
</feature>
<dbReference type="NCBIfam" id="TIGR00456">
    <property type="entry name" value="argS"/>
    <property type="match status" value="1"/>
</dbReference>
<dbReference type="InterPro" id="IPR001412">
    <property type="entry name" value="aa-tRNA-synth_I_CS"/>
</dbReference>
<dbReference type="Proteomes" id="UP000321938">
    <property type="component" value="Unassembled WGS sequence"/>
</dbReference>
<evidence type="ECO:0000259" key="12">
    <source>
        <dbReference type="SMART" id="SM01016"/>
    </source>
</evidence>
<evidence type="ECO:0000256" key="6">
    <source>
        <dbReference type="ARBA" id="ARBA00022917"/>
    </source>
</evidence>
<keyword evidence="5 9" id="KW-0067">ATP-binding</keyword>
<dbReference type="GO" id="GO:0005524">
    <property type="term" value="F:ATP binding"/>
    <property type="evidence" value="ECO:0007669"/>
    <property type="project" value="UniProtKB-UniRule"/>
</dbReference>
<evidence type="ECO:0000313" key="13">
    <source>
        <dbReference type="EMBL" id="TXE16164.1"/>
    </source>
</evidence>